<gene>
    <name evidence="5" type="ORF">GCM10008967_35980</name>
</gene>
<dbReference type="InterPro" id="IPR051782">
    <property type="entry name" value="ABC_Transporter_VariousFunc"/>
</dbReference>
<dbReference type="Proteomes" id="UP001500782">
    <property type="component" value="Unassembled WGS sequence"/>
</dbReference>
<reference evidence="6" key="1">
    <citation type="journal article" date="2019" name="Int. J. Syst. Evol. Microbiol.">
        <title>The Global Catalogue of Microorganisms (GCM) 10K type strain sequencing project: providing services to taxonomists for standard genome sequencing and annotation.</title>
        <authorList>
            <consortium name="The Broad Institute Genomics Platform"/>
            <consortium name="The Broad Institute Genome Sequencing Center for Infectious Disease"/>
            <person name="Wu L."/>
            <person name="Ma J."/>
        </authorList>
    </citation>
    <scope>NUCLEOTIDE SEQUENCE [LARGE SCALE GENOMIC DNA]</scope>
    <source>
        <strain evidence="6">JCM 9731</strain>
    </source>
</reference>
<dbReference type="GO" id="GO:0005524">
    <property type="term" value="F:ATP binding"/>
    <property type="evidence" value="ECO:0007669"/>
    <property type="project" value="UniProtKB-KW"/>
</dbReference>
<evidence type="ECO:0000256" key="1">
    <source>
        <dbReference type="ARBA" id="ARBA00022448"/>
    </source>
</evidence>
<evidence type="ECO:0000313" key="6">
    <source>
        <dbReference type="Proteomes" id="UP001500782"/>
    </source>
</evidence>
<dbReference type="InterPro" id="IPR027417">
    <property type="entry name" value="P-loop_NTPase"/>
</dbReference>
<dbReference type="SMART" id="SM00382">
    <property type="entry name" value="AAA"/>
    <property type="match status" value="1"/>
</dbReference>
<dbReference type="InterPro" id="IPR003439">
    <property type="entry name" value="ABC_transporter-like_ATP-bd"/>
</dbReference>
<comment type="caution">
    <text evidence="5">The sequence shown here is derived from an EMBL/GenBank/DDBJ whole genome shotgun (WGS) entry which is preliminary data.</text>
</comment>
<evidence type="ECO:0000256" key="2">
    <source>
        <dbReference type="ARBA" id="ARBA00022741"/>
    </source>
</evidence>
<dbReference type="PANTHER" id="PTHR42939:SF1">
    <property type="entry name" value="ABC TRANSPORTER ATP-BINDING PROTEIN ALBC-RELATED"/>
    <property type="match status" value="1"/>
</dbReference>
<keyword evidence="6" id="KW-1185">Reference proteome</keyword>
<dbReference type="EMBL" id="BAAADJ010000061">
    <property type="protein sequence ID" value="GAA0342381.1"/>
    <property type="molecule type" value="Genomic_DNA"/>
</dbReference>
<keyword evidence="1" id="KW-0813">Transport</keyword>
<organism evidence="5 6">
    <name type="scientific">Bacillus carboniphilus</name>
    <dbReference type="NCBI Taxonomy" id="86663"/>
    <lineage>
        <taxon>Bacteria</taxon>
        <taxon>Bacillati</taxon>
        <taxon>Bacillota</taxon>
        <taxon>Bacilli</taxon>
        <taxon>Bacillales</taxon>
        <taxon>Bacillaceae</taxon>
        <taxon>Bacillus</taxon>
    </lineage>
</organism>
<dbReference type="PANTHER" id="PTHR42939">
    <property type="entry name" value="ABC TRANSPORTER ATP-BINDING PROTEIN ALBC-RELATED"/>
    <property type="match status" value="1"/>
</dbReference>
<evidence type="ECO:0000256" key="3">
    <source>
        <dbReference type="ARBA" id="ARBA00022840"/>
    </source>
</evidence>
<feature type="domain" description="ABC transporter" evidence="4">
    <location>
        <begin position="4"/>
        <end position="229"/>
    </location>
</feature>
<keyword evidence="3 5" id="KW-0067">ATP-binding</keyword>
<dbReference type="PROSITE" id="PS50893">
    <property type="entry name" value="ABC_TRANSPORTER_2"/>
    <property type="match status" value="1"/>
</dbReference>
<dbReference type="RefSeq" id="WP_343802195.1">
    <property type="nucleotide sequence ID" value="NZ_BAAADJ010000061.1"/>
</dbReference>
<keyword evidence="2" id="KW-0547">Nucleotide-binding</keyword>
<sequence length="300" mass="33648">MNVISCKGLTKQYGLKRALHDVSFTITENKITGLIGRNGAGKTTLLQILAGHIHHSSGEVNVFGENPFNSLKVSTNMIFIDDSMNLPPSLSLIEILETARSFYPNWDMELAERLLDYFSFSPDMSHSGLSKGMRSTFNMILGLAARCPLTIFDEPTTGMDSSVRKDFYRALLKDFIEHPRTIILSSHLLGEVENLLEDILLIKEGEKVFHMAVPELKEFAIGIRGSDELVTKWTKNKNVLSRQKISDHVSYVVIENDLTDSDTQEMRRLGLNLSAVELDDLCSYLTSKTKGGIDDVFNRN</sequence>
<dbReference type="Gene3D" id="3.40.50.300">
    <property type="entry name" value="P-loop containing nucleotide triphosphate hydrolases"/>
    <property type="match status" value="1"/>
</dbReference>
<evidence type="ECO:0000259" key="4">
    <source>
        <dbReference type="PROSITE" id="PS50893"/>
    </source>
</evidence>
<dbReference type="InterPro" id="IPR003593">
    <property type="entry name" value="AAA+_ATPase"/>
</dbReference>
<proteinExistence type="predicted"/>
<evidence type="ECO:0000313" key="5">
    <source>
        <dbReference type="EMBL" id="GAA0342381.1"/>
    </source>
</evidence>
<dbReference type="CDD" id="cd03230">
    <property type="entry name" value="ABC_DR_subfamily_A"/>
    <property type="match status" value="1"/>
</dbReference>
<name>A0ABP3GFC9_9BACI</name>
<protein>
    <submittedName>
        <fullName evidence="5">ABC transporter ATP-binding protein</fullName>
    </submittedName>
</protein>
<dbReference type="Pfam" id="PF00005">
    <property type="entry name" value="ABC_tran"/>
    <property type="match status" value="1"/>
</dbReference>
<accession>A0ABP3GFC9</accession>
<dbReference type="SUPFAM" id="SSF52540">
    <property type="entry name" value="P-loop containing nucleoside triphosphate hydrolases"/>
    <property type="match status" value="1"/>
</dbReference>